<accession>A0A2J6TFW9</accession>
<dbReference type="PANTHER" id="PTHR24126">
    <property type="entry name" value="ANKYRIN REPEAT, PH AND SEC7 DOMAIN CONTAINING PROTEIN SECG-RELATED"/>
    <property type="match status" value="1"/>
</dbReference>
<dbReference type="Gene3D" id="1.25.40.20">
    <property type="entry name" value="Ankyrin repeat-containing domain"/>
    <property type="match status" value="2"/>
</dbReference>
<feature type="region of interest" description="Disordered" evidence="4">
    <location>
        <begin position="610"/>
        <end position="631"/>
    </location>
</feature>
<evidence type="ECO:0000313" key="6">
    <source>
        <dbReference type="Proteomes" id="UP000235371"/>
    </source>
</evidence>
<organism evidence="5 6">
    <name type="scientific">Hyaloscypha bicolor E</name>
    <dbReference type="NCBI Taxonomy" id="1095630"/>
    <lineage>
        <taxon>Eukaryota</taxon>
        <taxon>Fungi</taxon>
        <taxon>Dikarya</taxon>
        <taxon>Ascomycota</taxon>
        <taxon>Pezizomycotina</taxon>
        <taxon>Leotiomycetes</taxon>
        <taxon>Helotiales</taxon>
        <taxon>Hyaloscyphaceae</taxon>
        <taxon>Hyaloscypha</taxon>
        <taxon>Hyaloscypha bicolor</taxon>
    </lineage>
</organism>
<dbReference type="Pfam" id="PF12796">
    <property type="entry name" value="Ank_2"/>
    <property type="match status" value="1"/>
</dbReference>
<gene>
    <name evidence="5" type="ORF">K444DRAFT_358636</name>
</gene>
<dbReference type="PANTHER" id="PTHR24126:SF14">
    <property type="entry name" value="ANK_REP_REGION DOMAIN-CONTAINING PROTEIN"/>
    <property type="match status" value="1"/>
</dbReference>
<name>A0A2J6TFW9_9HELO</name>
<feature type="region of interest" description="Disordered" evidence="4">
    <location>
        <begin position="125"/>
        <end position="149"/>
    </location>
</feature>
<dbReference type="EMBL" id="KZ613785">
    <property type="protein sequence ID" value="PMD61914.1"/>
    <property type="molecule type" value="Genomic_DNA"/>
</dbReference>
<evidence type="ECO:0000256" key="4">
    <source>
        <dbReference type="SAM" id="MobiDB-lite"/>
    </source>
</evidence>
<keyword evidence="1" id="KW-0677">Repeat</keyword>
<dbReference type="GeneID" id="36580237"/>
<dbReference type="STRING" id="1095630.A0A2J6TFW9"/>
<dbReference type="AlphaFoldDB" id="A0A2J6TFW9"/>
<dbReference type="SUPFAM" id="SSF48403">
    <property type="entry name" value="Ankyrin repeat"/>
    <property type="match status" value="1"/>
</dbReference>
<evidence type="ECO:0008006" key="7">
    <source>
        <dbReference type="Google" id="ProtNLM"/>
    </source>
</evidence>
<sequence length="788" mass="87132">MATTTPSASSRSGRASVDASSSSSSPAAQATKTGRPNQWSASRQRKLARLYLYSILPPNEIRQALEEKVDSWKWMPGKESTTKVVHSLLDKDPRWLRPKNREEMDARIKGLSDSTQQRKNLRRFSPKSYGTTLGPLTETPGNEAFPTPDSSDFIEDIENTSVPELNMISTNEFSQTPLQDLLAWAPQEPIAVFPGPSAASFYHSQHTGKASVYTSSIKEPSIAAYTPQSLGSEDPFAAYMQSTTQVGVVNEQSESAEFNTEDIKRRLSQYSDGYLQNIVRLLEAFSISDASGATTSQLTPSLDDASTTCASTVRPASSTVTSSGNGRGRITLPSAFLFLDRYVSRQGVCLPGLRSHDSGTCWCLEDLDPKSPLWVSRTGLSNPRINDPPQSLKHLDLRFRDIFGNTVLHMLACRGADINIIFKALKQGADPNAKNSAGQTFAHLFSRRFLRTLSEDKMVLVSVLPKLALFDFRFHDCDLFGRSFFHVLTLEANDVKDNALQGLTWLDRQNRPARDAFGWTSAIDPTTQAGTTAPAQRTYTLAELAKYPHLSSGEGSPEEDFSESADPNFLIFKHARLLETARLAIDVPDIEDTQGRNGLQCLAEASLSLGDDEEISPANNKRKRDQSDPDPAKTRLAFRYELVQKMIEVGVDVNNYDKKGNIVLMAFITHLQDGEDDKTLTRLLNYIIQNDANIHWRNRDGESALHIAVRLGRKVATRVLLINGANVHARDTDAKGILAVGEAHYLKAKKDPPLYASIMACMALCIQYGAVARPTLVQEWSIKERKGQ</sequence>
<evidence type="ECO:0000256" key="1">
    <source>
        <dbReference type="ARBA" id="ARBA00022737"/>
    </source>
</evidence>
<proteinExistence type="predicted"/>
<dbReference type="OrthoDB" id="194358at2759"/>
<keyword evidence="6" id="KW-1185">Reference proteome</keyword>
<feature type="region of interest" description="Disordered" evidence="4">
    <location>
        <begin position="1"/>
        <end position="43"/>
    </location>
</feature>
<feature type="repeat" description="ANK" evidence="3">
    <location>
        <begin position="700"/>
        <end position="732"/>
    </location>
</feature>
<dbReference type="Proteomes" id="UP000235371">
    <property type="component" value="Unassembled WGS sequence"/>
</dbReference>
<dbReference type="InParanoid" id="A0A2J6TFW9"/>
<dbReference type="Pfam" id="PF00023">
    <property type="entry name" value="Ank"/>
    <property type="match status" value="1"/>
</dbReference>
<dbReference type="InterPro" id="IPR036770">
    <property type="entry name" value="Ankyrin_rpt-contain_sf"/>
</dbReference>
<evidence type="ECO:0000256" key="2">
    <source>
        <dbReference type="ARBA" id="ARBA00023043"/>
    </source>
</evidence>
<dbReference type="RefSeq" id="XP_024738818.1">
    <property type="nucleotide sequence ID" value="XM_024872156.1"/>
</dbReference>
<keyword evidence="2 3" id="KW-0040">ANK repeat</keyword>
<evidence type="ECO:0000313" key="5">
    <source>
        <dbReference type="EMBL" id="PMD61914.1"/>
    </source>
</evidence>
<dbReference type="PROSITE" id="PS50088">
    <property type="entry name" value="ANK_REPEAT"/>
    <property type="match status" value="1"/>
</dbReference>
<feature type="compositionally biased region" description="Polar residues" evidence="4">
    <location>
        <begin position="32"/>
        <end position="42"/>
    </location>
</feature>
<dbReference type="PROSITE" id="PS50297">
    <property type="entry name" value="ANK_REP_REGION"/>
    <property type="match status" value="1"/>
</dbReference>
<reference evidence="5 6" key="1">
    <citation type="submission" date="2016-04" db="EMBL/GenBank/DDBJ databases">
        <title>A degradative enzymes factory behind the ericoid mycorrhizal symbiosis.</title>
        <authorList>
            <consortium name="DOE Joint Genome Institute"/>
            <person name="Martino E."/>
            <person name="Morin E."/>
            <person name="Grelet G."/>
            <person name="Kuo A."/>
            <person name="Kohler A."/>
            <person name="Daghino S."/>
            <person name="Barry K."/>
            <person name="Choi C."/>
            <person name="Cichocki N."/>
            <person name="Clum A."/>
            <person name="Copeland A."/>
            <person name="Hainaut M."/>
            <person name="Haridas S."/>
            <person name="Labutti K."/>
            <person name="Lindquist E."/>
            <person name="Lipzen A."/>
            <person name="Khouja H.-R."/>
            <person name="Murat C."/>
            <person name="Ohm R."/>
            <person name="Olson A."/>
            <person name="Spatafora J."/>
            <person name="Veneault-Fourrey C."/>
            <person name="Henrissat B."/>
            <person name="Grigoriev I."/>
            <person name="Martin F."/>
            <person name="Perotto S."/>
        </authorList>
    </citation>
    <scope>NUCLEOTIDE SEQUENCE [LARGE SCALE GENOMIC DNA]</scope>
    <source>
        <strain evidence="5 6">E</strain>
    </source>
</reference>
<evidence type="ECO:0000256" key="3">
    <source>
        <dbReference type="PROSITE-ProRule" id="PRU00023"/>
    </source>
</evidence>
<feature type="compositionally biased region" description="Low complexity" evidence="4">
    <location>
        <begin position="1"/>
        <end position="31"/>
    </location>
</feature>
<dbReference type="InterPro" id="IPR002110">
    <property type="entry name" value="Ankyrin_rpt"/>
</dbReference>
<dbReference type="SMART" id="SM00248">
    <property type="entry name" value="ANK"/>
    <property type="match status" value="3"/>
</dbReference>
<protein>
    <recommendedName>
        <fullName evidence="7">Ankyrin</fullName>
    </recommendedName>
</protein>
<feature type="compositionally biased region" description="Low complexity" evidence="4">
    <location>
        <begin position="130"/>
        <end position="141"/>
    </location>
</feature>